<dbReference type="Pfam" id="PF12833">
    <property type="entry name" value="HTH_18"/>
    <property type="match status" value="1"/>
</dbReference>
<keyword evidence="6" id="KW-1185">Reference proteome</keyword>
<dbReference type="PROSITE" id="PS01124">
    <property type="entry name" value="HTH_ARAC_FAMILY_2"/>
    <property type="match status" value="1"/>
</dbReference>
<dbReference type="InterPro" id="IPR018060">
    <property type="entry name" value="HTH_AraC"/>
</dbReference>
<dbReference type="InterPro" id="IPR050204">
    <property type="entry name" value="AraC_XylS_family_regulators"/>
</dbReference>
<dbReference type="GO" id="GO:0043565">
    <property type="term" value="F:sequence-specific DNA binding"/>
    <property type="evidence" value="ECO:0007669"/>
    <property type="project" value="InterPro"/>
</dbReference>
<evidence type="ECO:0000259" key="4">
    <source>
        <dbReference type="PROSITE" id="PS01124"/>
    </source>
</evidence>
<comment type="caution">
    <text evidence="5">The sequence shown here is derived from an EMBL/GenBank/DDBJ whole genome shotgun (WGS) entry which is preliminary data.</text>
</comment>
<organism evidence="5 6">
    <name type="scientific">Chitinophaga oryziterrae</name>
    <dbReference type="NCBI Taxonomy" id="1031224"/>
    <lineage>
        <taxon>Bacteria</taxon>
        <taxon>Pseudomonadati</taxon>
        <taxon>Bacteroidota</taxon>
        <taxon>Chitinophagia</taxon>
        <taxon>Chitinophagales</taxon>
        <taxon>Chitinophagaceae</taxon>
        <taxon>Chitinophaga</taxon>
    </lineage>
</organism>
<keyword evidence="3" id="KW-0804">Transcription</keyword>
<dbReference type="OrthoDB" id="655946at2"/>
<evidence type="ECO:0000313" key="5">
    <source>
        <dbReference type="EMBL" id="MVT43765.1"/>
    </source>
</evidence>
<dbReference type="AlphaFoldDB" id="A0A6N8JEL3"/>
<keyword evidence="1" id="KW-0805">Transcription regulation</keyword>
<name>A0A6N8JEL3_9BACT</name>
<dbReference type="InterPro" id="IPR046532">
    <property type="entry name" value="DUF6597"/>
</dbReference>
<dbReference type="Pfam" id="PF20240">
    <property type="entry name" value="DUF6597"/>
    <property type="match status" value="1"/>
</dbReference>
<dbReference type="Gene3D" id="1.10.10.60">
    <property type="entry name" value="Homeodomain-like"/>
    <property type="match status" value="1"/>
</dbReference>
<sequence>MGYKEYLPHPALRSYIDAYWTFSVGEEISPYTYRILPDCCADIIYNMGTTVYGANGHTVMLPEESYLVGTMTTFRDSIRQSGSSTIGIRFKPGSIAAFYSLDLKEATNQAVPYEDKQLAEIIHQRKDVKRKLDSYFLKKLHTPYLPITAVMEDISAYKGQLSVADLLSRHAMSERKLERIFKQHTGVSIKGMIRLVRFTNVLHTIKNNNGVNLTSIAYAAGYYDQAHLCNEVKSFTGLTPAQL</sequence>
<evidence type="ECO:0000256" key="1">
    <source>
        <dbReference type="ARBA" id="ARBA00023015"/>
    </source>
</evidence>
<dbReference type="SMART" id="SM00342">
    <property type="entry name" value="HTH_ARAC"/>
    <property type="match status" value="1"/>
</dbReference>
<evidence type="ECO:0000256" key="2">
    <source>
        <dbReference type="ARBA" id="ARBA00023125"/>
    </source>
</evidence>
<evidence type="ECO:0000313" key="6">
    <source>
        <dbReference type="Proteomes" id="UP000468388"/>
    </source>
</evidence>
<dbReference type="EMBL" id="WRXO01000008">
    <property type="protein sequence ID" value="MVT43765.1"/>
    <property type="molecule type" value="Genomic_DNA"/>
</dbReference>
<protein>
    <submittedName>
        <fullName evidence="5">Helix-turn-helix domain-containing protein</fullName>
    </submittedName>
</protein>
<dbReference type="PANTHER" id="PTHR46796:SF13">
    <property type="entry name" value="HTH-TYPE TRANSCRIPTIONAL ACTIVATOR RHAS"/>
    <property type="match status" value="1"/>
</dbReference>
<dbReference type="RefSeq" id="WP_157302574.1">
    <property type="nucleotide sequence ID" value="NZ_BAAAZB010000021.1"/>
</dbReference>
<accession>A0A6N8JEL3</accession>
<dbReference type="PANTHER" id="PTHR46796">
    <property type="entry name" value="HTH-TYPE TRANSCRIPTIONAL ACTIVATOR RHAS-RELATED"/>
    <property type="match status" value="1"/>
</dbReference>
<feature type="domain" description="HTH araC/xylS-type" evidence="4">
    <location>
        <begin position="145"/>
        <end position="243"/>
    </location>
</feature>
<evidence type="ECO:0000256" key="3">
    <source>
        <dbReference type="ARBA" id="ARBA00023163"/>
    </source>
</evidence>
<proteinExistence type="predicted"/>
<reference evidence="5 6" key="1">
    <citation type="submission" date="2019-12" db="EMBL/GenBank/DDBJ databases">
        <title>The draft genomic sequence of strain Chitinophaga oryziterrae JCM 16595.</title>
        <authorList>
            <person name="Zhang X."/>
        </authorList>
    </citation>
    <scope>NUCLEOTIDE SEQUENCE [LARGE SCALE GENOMIC DNA]</scope>
    <source>
        <strain evidence="5 6">JCM 16595</strain>
    </source>
</reference>
<gene>
    <name evidence="5" type="ORF">GO495_24435</name>
</gene>
<keyword evidence="2" id="KW-0238">DNA-binding</keyword>
<dbReference type="GO" id="GO:0003700">
    <property type="term" value="F:DNA-binding transcription factor activity"/>
    <property type="evidence" value="ECO:0007669"/>
    <property type="project" value="InterPro"/>
</dbReference>
<dbReference type="Proteomes" id="UP000468388">
    <property type="component" value="Unassembled WGS sequence"/>
</dbReference>